<reference evidence="2 3" key="1">
    <citation type="journal article" date="2019" name="Nat. Ecol. Evol.">
        <title>Megaphylogeny resolves global patterns of mushroom evolution.</title>
        <authorList>
            <person name="Varga T."/>
            <person name="Krizsan K."/>
            <person name="Foldi C."/>
            <person name="Dima B."/>
            <person name="Sanchez-Garcia M."/>
            <person name="Sanchez-Ramirez S."/>
            <person name="Szollosi G.J."/>
            <person name="Szarkandi J.G."/>
            <person name="Papp V."/>
            <person name="Albert L."/>
            <person name="Andreopoulos W."/>
            <person name="Angelini C."/>
            <person name="Antonin V."/>
            <person name="Barry K.W."/>
            <person name="Bougher N.L."/>
            <person name="Buchanan P."/>
            <person name="Buyck B."/>
            <person name="Bense V."/>
            <person name="Catcheside P."/>
            <person name="Chovatia M."/>
            <person name="Cooper J."/>
            <person name="Damon W."/>
            <person name="Desjardin D."/>
            <person name="Finy P."/>
            <person name="Geml J."/>
            <person name="Haridas S."/>
            <person name="Hughes K."/>
            <person name="Justo A."/>
            <person name="Karasinski D."/>
            <person name="Kautmanova I."/>
            <person name="Kiss B."/>
            <person name="Kocsube S."/>
            <person name="Kotiranta H."/>
            <person name="LaButti K.M."/>
            <person name="Lechner B.E."/>
            <person name="Liimatainen K."/>
            <person name="Lipzen A."/>
            <person name="Lukacs Z."/>
            <person name="Mihaltcheva S."/>
            <person name="Morgado L.N."/>
            <person name="Niskanen T."/>
            <person name="Noordeloos M.E."/>
            <person name="Ohm R.A."/>
            <person name="Ortiz-Santana B."/>
            <person name="Ovrebo C."/>
            <person name="Racz N."/>
            <person name="Riley R."/>
            <person name="Savchenko A."/>
            <person name="Shiryaev A."/>
            <person name="Soop K."/>
            <person name="Spirin V."/>
            <person name="Szebenyi C."/>
            <person name="Tomsovsky M."/>
            <person name="Tulloss R.E."/>
            <person name="Uehling J."/>
            <person name="Grigoriev I.V."/>
            <person name="Vagvolgyi C."/>
            <person name="Papp T."/>
            <person name="Martin F.M."/>
            <person name="Miettinen O."/>
            <person name="Hibbett D.S."/>
            <person name="Nagy L.G."/>
        </authorList>
    </citation>
    <scope>NUCLEOTIDE SEQUENCE [LARGE SCALE GENOMIC DNA]</scope>
    <source>
        <strain evidence="2 3">HHB13444</strain>
    </source>
</reference>
<dbReference type="Proteomes" id="UP000308197">
    <property type="component" value="Unassembled WGS sequence"/>
</dbReference>
<dbReference type="InterPro" id="IPR032979">
    <property type="entry name" value="ENGase"/>
</dbReference>
<protein>
    <submittedName>
        <fullName evidence="2">Glycoside hydrolase family 85 protein</fullName>
    </submittedName>
</protein>
<dbReference type="Pfam" id="PF03644">
    <property type="entry name" value="Glyco_hydro_85"/>
    <property type="match status" value="1"/>
</dbReference>
<dbReference type="GO" id="GO:0033925">
    <property type="term" value="F:mannosyl-glycoprotein endo-beta-N-acetylglucosaminidase activity"/>
    <property type="evidence" value="ECO:0007669"/>
    <property type="project" value="UniProtKB-EC"/>
</dbReference>
<evidence type="ECO:0000259" key="1">
    <source>
        <dbReference type="Pfam" id="PF03644"/>
    </source>
</evidence>
<accession>A0A5C3PJE9</accession>
<dbReference type="STRING" id="1314778.A0A5C3PJE9"/>
<sequence length="636" mass="70251">MLGNLIFEHTESEGDCLRLLVGALPKVVTGPAKPNAHTLPASPHYARLLADLAYQRGFDGYLLNFEAVLRGGVEQTRALTLWIAMLEQELKRKVGPHAEVSWYDSVVVDGRLRWQDRLNSVNLPFFLPSTSFFSNYTWPSPYPSMTAQYLLSLDQSKFHRQKQLQDLYIGVDVWGRGSHGGGGFGVYRAISHIDPEFLGLSVALFGHAWTWESEQDKPGWSWKTWWEYENKLWLGPKQLGEEVSVPAHTLREGEPACEHGPFKPIADFFPRQPPPNPAHLPFFTTFAPGVGWSWFVRGAKVFQSETGWTDVHKTTSMGDLVFPRPALTWEDGDREEAVPIATSDLSMDDAWLGGSSLAVTVSAPGSDSEEAFFRCVWLPIQSLSITARRSYRLSIVYKLDGPVEANVGASVKSLAKDLQAEFEMNSVSETSLPNDWTELLLDFTLATEHPKDVLTASGLVIGFTCEDPTEAVAFTIHIGALSVYANPLSPKHTPLNPKVIWADFAQNQPIYKTVSPFVGTLTWGTGISLGPVPALTLTSPEDTEPAWILDHPSTSFAYFNVYVHAHAGEGVALAPETATYIGTTGLDGRANRFYVDPACLPAELEGAKGARFYVQGVTDKGEVLEWEDCTFVDVNL</sequence>
<gene>
    <name evidence="2" type="ORF">K466DRAFT_76278</name>
</gene>
<dbReference type="PANTHER" id="PTHR13246">
    <property type="entry name" value="ENDO BETA N-ACETYLGLUCOSAMINIDASE"/>
    <property type="match status" value="1"/>
</dbReference>
<dbReference type="GO" id="GO:0005829">
    <property type="term" value="C:cytosol"/>
    <property type="evidence" value="ECO:0007669"/>
    <property type="project" value="UniProtKB-SubCell"/>
</dbReference>
<evidence type="ECO:0000313" key="3">
    <source>
        <dbReference type="Proteomes" id="UP000308197"/>
    </source>
</evidence>
<evidence type="ECO:0000313" key="2">
    <source>
        <dbReference type="EMBL" id="TFK88350.1"/>
    </source>
</evidence>
<dbReference type="InterPro" id="IPR005201">
    <property type="entry name" value="TIM_ENGase"/>
</dbReference>
<name>A0A5C3PJE9_9APHY</name>
<dbReference type="InParanoid" id="A0A5C3PJE9"/>
<dbReference type="PANTHER" id="PTHR13246:SF1">
    <property type="entry name" value="CYTOSOLIC ENDO-BETA-N-ACETYLGLUCOSAMINIDASE"/>
    <property type="match status" value="1"/>
</dbReference>
<dbReference type="EMBL" id="ML211116">
    <property type="protein sequence ID" value="TFK88350.1"/>
    <property type="molecule type" value="Genomic_DNA"/>
</dbReference>
<proteinExistence type="predicted"/>
<dbReference type="Gene3D" id="3.20.20.80">
    <property type="entry name" value="Glycosidases"/>
    <property type="match status" value="1"/>
</dbReference>
<keyword evidence="3" id="KW-1185">Reference proteome</keyword>
<keyword evidence="2" id="KW-0378">Hydrolase</keyword>
<feature type="domain" description="Cytosolic endo-beta-N-acetylglucosaminidase TIM barrel" evidence="1">
    <location>
        <begin position="1"/>
        <end position="294"/>
    </location>
</feature>
<dbReference type="AlphaFoldDB" id="A0A5C3PJE9"/>
<dbReference type="Gene3D" id="2.60.120.260">
    <property type="entry name" value="Galactose-binding domain-like"/>
    <property type="match status" value="1"/>
</dbReference>
<organism evidence="2 3">
    <name type="scientific">Polyporus arcularius HHB13444</name>
    <dbReference type="NCBI Taxonomy" id="1314778"/>
    <lineage>
        <taxon>Eukaryota</taxon>
        <taxon>Fungi</taxon>
        <taxon>Dikarya</taxon>
        <taxon>Basidiomycota</taxon>
        <taxon>Agaricomycotina</taxon>
        <taxon>Agaricomycetes</taxon>
        <taxon>Polyporales</taxon>
        <taxon>Polyporaceae</taxon>
        <taxon>Polyporus</taxon>
    </lineage>
</organism>